<dbReference type="PROSITE" id="PS51522">
    <property type="entry name" value="ZF_NANOS"/>
    <property type="match status" value="1"/>
</dbReference>
<dbReference type="InterPro" id="IPR001753">
    <property type="entry name" value="Enoyl-CoA_hydra/iso"/>
</dbReference>
<dbReference type="SUPFAM" id="SSF52096">
    <property type="entry name" value="ClpP/crotonase"/>
    <property type="match status" value="1"/>
</dbReference>
<dbReference type="InterPro" id="IPR050136">
    <property type="entry name" value="FA_oxidation_alpha_subunit"/>
</dbReference>
<dbReference type="GO" id="GO:0006635">
    <property type="term" value="P:fatty acid beta-oxidation"/>
    <property type="evidence" value="ECO:0007669"/>
    <property type="project" value="TreeGrafter"/>
</dbReference>
<name>A0A0N4YNC5_NIPBR</name>
<evidence type="ECO:0000313" key="5">
    <source>
        <dbReference type="WBParaSite" id="NBR_0001873101-mRNA-1"/>
    </source>
</evidence>
<gene>
    <name evidence="3" type="ORF">NBR_LOCUS18732</name>
</gene>
<sequence>MCRFCYERYVHMCLDMRRPIPASYDRGMWHGHNMKERGVVTCPHLYAATCSYCGATRQNAHTDDYCPLRRNEAMLPHIALQVKVFSLKMHIHPFFFCQQFAPFRNDKPELSEGIWSANHGSGVRFGLLDKGPSISLIRQQGNIWVKGKMLSRLTHGSRLIRTVRVDNQGDVAVIKMNLPNTKENVLNEEISADLQAAFDKVEHDDSVKSVVLMSAKPNSFIAGADVNMLSKAKTPMDGANISKQAQQQFERLEKSGKPVVAAIMGSCMGGGLE</sequence>
<dbReference type="STRING" id="27835.A0A0N4YNC5"/>
<dbReference type="Gene3D" id="4.10.60.30">
    <property type="entry name" value="Nanos, RNA-binding domain"/>
    <property type="match status" value="1"/>
</dbReference>
<keyword evidence="1" id="KW-0694">RNA-binding</keyword>
<dbReference type="WBParaSite" id="NBR_0001873101-mRNA-1">
    <property type="protein sequence ID" value="NBR_0001873101-mRNA-1"/>
    <property type="gene ID" value="NBR_0001873101"/>
</dbReference>
<keyword evidence="1" id="KW-0862">Zinc</keyword>
<reference evidence="3 4" key="2">
    <citation type="submission" date="2018-11" db="EMBL/GenBank/DDBJ databases">
        <authorList>
            <consortium name="Pathogen Informatics"/>
        </authorList>
    </citation>
    <scope>NUCLEOTIDE SEQUENCE [LARGE SCALE GENOMIC DNA]</scope>
</reference>
<keyword evidence="1" id="KW-0479">Metal-binding</keyword>
<dbReference type="InterPro" id="IPR029045">
    <property type="entry name" value="ClpP/crotonase-like_dom_sf"/>
</dbReference>
<dbReference type="Pfam" id="PF00378">
    <property type="entry name" value="ECH_1"/>
    <property type="match status" value="1"/>
</dbReference>
<dbReference type="PANTHER" id="PTHR43612">
    <property type="entry name" value="TRIFUNCTIONAL ENZYME SUBUNIT ALPHA"/>
    <property type="match status" value="1"/>
</dbReference>
<dbReference type="GO" id="GO:0016509">
    <property type="term" value="F:long-chain (3S)-3-hydroxyacyl-CoA dehydrogenase (NAD+) activity"/>
    <property type="evidence" value="ECO:0007669"/>
    <property type="project" value="TreeGrafter"/>
</dbReference>
<dbReference type="InterPro" id="IPR024161">
    <property type="entry name" value="Znf_nanos-typ"/>
</dbReference>
<dbReference type="Gene3D" id="3.90.226.10">
    <property type="entry name" value="2-enoyl-CoA Hydratase, Chain A, domain 1"/>
    <property type="match status" value="1"/>
</dbReference>
<keyword evidence="1" id="KW-0863">Zinc-finger</keyword>
<evidence type="ECO:0000313" key="3">
    <source>
        <dbReference type="EMBL" id="VDL82457.1"/>
    </source>
</evidence>
<dbReference type="GO" id="GO:0006417">
    <property type="term" value="P:regulation of translation"/>
    <property type="evidence" value="ECO:0007669"/>
    <property type="project" value="UniProtKB-UniRule"/>
</dbReference>
<dbReference type="GO" id="GO:0003723">
    <property type="term" value="F:RNA binding"/>
    <property type="evidence" value="ECO:0007669"/>
    <property type="project" value="UniProtKB-UniRule"/>
</dbReference>
<evidence type="ECO:0000259" key="2">
    <source>
        <dbReference type="PROSITE" id="PS51522"/>
    </source>
</evidence>
<proteinExistence type="inferred from homology"/>
<dbReference type="GO" id="GO:0004300">
    <property type="term" value="F:enoyl-CoA hydratase activity"/>
    <property type="evidence" value="ECO:0007669"/>
    <property type="project" value="TreeGrafter"/>
</dbReference>
<dbReference type="AlphaFoldDB" id="A0A0N4YNC5"/>
<accession>A0A0N4YNC5</accession>
<dbReference type="EMBL" id="UYSL01023636">
    <property type="protein sequence ID" value="VDL82457.1"/>
    <property type="molecule type" value="Genomic_DNA"/>
</dbReference>
<organism evidence="5">
    <name type="scientific">Nippostrongylus brasiliensis</name>
    <name type="common">Rat hookworm</name>
    <dbReference type="NCBI Taxonomy" id="27835"/>
    <lineage>
        <taxon>Eukaryota</taxon>
        <taxon>Metazoa</taxon>
        <taxon>Ecdysozoa</taxon>
        <taxon>Nematoda</taxon>
        <taxon>Chromadorea</taxon>
        <taxon>Rhabditida</taxon>
        <taxon>Rhabditina</taxon>
        <taxon>Rhabditomorpha</taxon>
        <taxon>Strongyloidea</taxon>
        <taxon>Heligmosomidae</taxon>
        <taxon>Nippostrongylus</taxon>
    </lineage>
</organism>
<comment type="similarity">
    <text evidence="1">Belongs to the nanos family.</text>
</comment>
<keyword evidence="1" id="KW-0810">Translation regulation</keyword>
<dbReference type="InterPro" id="IPR038129">
    <property type="entry name" value="Nanos_sf"/>
</dbReference>
<evidence type="ECO:0000256" key="1">
    <source>
        <dbReference type="PROSITE-ProRule" id="PRU00855"/>
    </source>
</evidence>
<evidence type="ECO:0000313" key="4">
    <source>
        <dbReference type="Proteomes" id="UP000271162"/>
    </source>
</evidence>
<dbReference type="GO" id="GO:0016507">
    <property type="term" value="C:mitochondrial fatty acid beta-oxidation multienzyme complex"/>
    <property type="evidence" value="ECO:0007669"/>
    <property type="project" value="TreeGrafter"/>
</dbReference>
<keyword evidence="4" id="KW-1185">Reference proteome</keyword>
<dbReference type="PANTHER" id="PTHR43612:SF3">
    <property type="entry name" value="TRIFUNCTIONAL ENZYME SUBUNIT ALPHA, MITOCHONDRIAL"/>
    <property type="match status" value="1"/>
</dbReference>
<dbReference type="Proteomes" id="UP000271162">
    <property type="component" value="Unassembled WGS sequence"/>
</dbReference>
<reference evidence="5" key="1">
    <citation type="submission" date="2017-02" db="UniProtKB">
        <authorList>
            <consortium name="WormBaseParasite"/>
        </authorList>
    </citation>
    <scope>IDENTIFICATION</scope>
</reference>
<dbReference type="CDD" id="cd06558">
    <property type="entry name" value="crotonase-like"/>
    <property type="match status" value="1"/>
</dbReference>
<feature type="domain" description="Nanos-type" evidence="2">
    <location>
        <begin position="1"/>
        <end position="68"/>
    </location>
</feature>
<dbReference type="GO" id="GO:0008270">
    <property type="term" value="F:zinc ion binding"/>
    <property type="evidence" value="ECO:0007669"/>
    <property type="project" value="UniProtKB-KW"/>
</dbReference>
<protein>
    <submittedName>
        <fullName evidence="5">Trifunctional enzyme subunit alpha, mitochondrial (inferred by orthology to a human protein)</fullName>
    </submittedName>
</protein>
<dbReference type="Pfam" id="PF05741">
    <property type="entry name" value="zf-nanos"/>
    <property type="match status" value="1"/>
</dbReference>